<proteinExistence type="predicted"/>
<organism evidence="3 4">
    <name type="scientific">Moniliophthora roreri (strain MCA 2997)</name>
    <name type="common">Cocoa frosty pod rot fungus</name>
    <name type="synonym">Crinipellis roreri</name>
    <dbReference type="NCBI Taxonomy" id="1381753"/>
    <lineage>
        <taxon>Eukaryota</taxon>
        <taxon>Fungi</taxon>
        <taxon>Dikarya</taxon>
        <taxon>Basidiomycota</taxon>
        <taxon>Agaricomycotina</taxon>
        <taxon>Agaricomycetes</taxon>
        <taxon>Agaricomycetidae</taxon>
        <taxon>Agaricales</taxon>
        <taxon>Marasmiineae</taxon>
        <taxon>Marasmiaceae</taxon>
        <taxon>Moniliophthora</taxon>
    </lineage>
</organism>
<dbReference type="EMBL" id="AWSO01000275">
    <property type="protein sequence ID" value="ESK92569.1"/>
    <property type="molecule type" value="Genomic_DNA"/>
</dbReference>
<dbReference type="InterPro" id="IPR032675">
    <property type="entry name" value="LRR_dom_sf"/>
</dbReference>
<dbReference type="Gene3D" id="1.20.1280.50">
    <property type="match status" value="1"/>
</dbReference>
<dbReference type="OrthoDB" id="3156934at2759"/>
<gene>
    <name evidence="3" type="ORF">Moror_4368</name>
</gene>
<dbReference type="Pfam" id="PF12937">
    <property type="entry name" value="F-box-like"/>
    <property type="match status" value="1"/>
</dbReference>
<evidence type="ECO:0000313" key="3">
    <source>
        <dbReference type="EMBL" id="ESK92569.1"/>
    </source>
</evidence>
<dbReference type="KEGG" id="mrr:Moror_4368"/>
<evidence type="ECO:0000256" key="1">
    <source>
        <dbReference type="SAM" id="MobiDB-lite"/>
    </source>
</evidence>
<evidence type="ECO:0000313" key="4">
    <source>
        <dbReference type="Proteomes" id="UP000017559"/>
    </source>
</evidence>
<sequence length="537" mass="60218">MNGKTIQVPAEILALIFTYCVPTSEEFNNVLDRRQRFSWLSVTQTCRKWRAVALEHSSMWTRPDFLSPGLAQAMIDRSKSALLHIEYFDEMYWASPWSRIMLSEIFSNPSRIATIKLELNWESAVTILPKLIGPAPSLRSLGIECINQSSVPGDLLGGGAPCLTELSLHGCDLPWSSPLLDARLTSLSWGPKIGFLERPSEQQFTSVLNNLTSLETLVLEKTFPHSIKDTAHISLPRLRYLRLLTDSNGSDSIELLDALDFPDTTVIELDIACYSDTSAGRITGFKPLFSCLARRAGPGESVNALHIDGLESFYYAELILSVWTVLPDMSALENEPKALNPVPPNPPRFRLKLRWDTRTLDELALQFKEVVSDALEALDLTCLETLSIDFQSGDSALEAIFGLLQHSRLKNLVLRGTCAYQAIPLFGGIHKKHGKGEEADRQQDTPLFCALQLISFISVDFRAFRFETMVSENLKARLEHSAPVKRLRLKRCKNLFKRDIERLSEVVEEVEWDGYEFEGSDISDGDDSCSDAEATND</sequence>
<dbReference type="AlphaFoldDB" id="V2YLI5"/>
<dbReference type="InterPro" id="IPR001810">
    <property type="entry name" value="F-box_dom"/>
</dbReference>
<keyword evidence="4" id="KW-1185">Reference proteome</keyword>
<feature type="region of interest" description="Disordered" evidence="1">
    <location>
        <begin position="517"/>
        <end position="537"/>
    </location>
</feature>
<dbReference type="HOGENOM" id="CLU_024199_2_1_1"/>
<comment type="caution">
    <text evidence="3">The sequence shown here is derived from an EMBL/GenBank/DDBJ whole genome shotgun (WGS) entry which is preliminary data.</text>
</comment>
<protein>
    <recommendedName>
        <fullName evidence="2">F-box domain-containing protein</fullName>
    </recommendedName>
</protein>
<dbReference type="Gene3D" id="3.80.10.10">
    <property type="entry name" value="Ribonuclease Inhibitor"/>
    <property type="match status" value="1"/>
</dbReference>
<name>V2YLI5_MONRO</name>
<accession>V2YLI5</accession>
<reference evidence="3 4" key="1">
    <citation type="journal article" date="2014" name="BMC Genomics">
        <title>Genome and secretome analysis of the hemibiotrophic fungal pathogen, Moniliophthora roreri, which causes frosty pod rot disease of cacao: mechanisms of the biotrophic and necrotrophic phases.</title>
        <authorList>
            <person name="Meinhardt L.W."/>
            <person name="Costa G.G.L."/>
            <person name="Thomazella D.P.T."/>
            <person name="Teixeira P.J.P.L."/>
            <person name="Carazzolle M.F."/>
            <person name="Schuster S.C."/>
            <person name="Carlson J.E."/>
            <person name="Guiltinan M.J."/>
            <person name="Mieczkowski P."/>
            <person name="Farmer A."/>
            <person name="Ramaraj T."/>
            <person name="Crozier J."/>
            <person name="Davis R.E."/>
            <person name="Shao J."/>
            <person name="Melnick R.L."/>
            <person name="Pereira G.A.G."/>
            <person name="Bailey B.A."/>
        </authorList>
    </citation>
    <scope>NUCLEOTIDE SEQUENCE [LARGE SCALE GENOMIC DNA]</scope>
    <source>
        <strain evidence="3 4">MCA 2997</strain>
    </source>
</reference>
<dbReference type="SUPFAM" id="SSF52047">
    <property type="entry name" value="RNI-like"/>
    <property type="match status" value="1"/>
</dbReference>
<dbReference type="Proteomes" id="UP000017559">
    <property type="component" value="Unassembled WGS sequence"/>
</dbReference>
<feature type="domain" description="F-box" evidence="2">
    <location>
        <begin position="8"/>
        <end position="65"/>
    </location>
</feature>
<evidence type="ECO:0000259" key="2">
    <source>
        <dbReference type="Pfam" id="PF12937"/>
    </source>
</evidence>